<comment type="caution">
    <text evidence="2">The sequence shown here is derived from an EMBL/GenBank/DDBJ whole genome shotgun (WGS) entry which is preliminary data.</text>
</comment>
<keyword evidence="3" id="KW-1185">Reference proteome</keyword>
<accession>A0ABR9SDP0</accession>
<dbReference type="InterPro" id="IPR053135">
    <property type="entry name" value="AKR2_Oxidoreductase"/>
</dbReference>
<evidence type="ECO:0000313" key="3">
    <source>
        <dbReference type="Proteomes" id="UP000715965"/>
    </source>
</evidence>
<evidence type="ECO:0000313" key="2">
    <source>
        <dbReference type="EMBL" id="MBE7940466.1"/>
    </source>
</evidence>
<dbReference type="InterPro" id="IPR023210">
    <property type="entry name" value="NADP_OxRdtase_dom"/>
</dbReference>
<dbReference type="PANTHER" id="PTHR43312">
    <property type="entry name" value="D-THREO-ALDOSE 1-DEHYDROGENASE"/>
    <property type="match status" value="1"/>
</dbReference>
<proteinExistence type="predicted"/>
<name>A0ABR9SDP0_9BURK</name>
<dbReference type="Gene3D" id="3.20.20.100">
    <property type="entry name" value="NADP-dependent oxidoreductase domain"/>
    <property type="match status" value="1"/>
</dbReference>
<organism evidence="2 3">
    <name type="scientific">Ramlibacter aquaticus</name>
    <dbReference type="NCBI Taxonomy" id="2780094"/>
    <lineage>
        <taxon>Bacteria</taxon>
        <taxon>Pseudomonadati</taxon>
        <taxon>Pseudomonadota</taxon>
        <taxon>Betaproteobacteria</taxon>
        <taxon>Burkholderiales</taxon>
        <taxon>Comamonadaceae</taxon>
        <taxon>Ramlibacter</taxon>
    </lineage>
</organism>
<dbReference type="SUPFAM" id="SSF51430">
    <property type="entry name" value="NAD(P)-linked oxidoreductase"/>
    <property type="match status" value="1"/>
</dbReference>
<evidence type="ECO:0000259" key="1">
    <source>
        <dbReference type="Pfam" id="PF00248"/>
    </source>
</evidence>
<dbReference type="CDD" id="cd19095">
    <property type="entry name" value="AKR_PA4992-like"/>
    <property type="match status" value="1"/>
</dbReference>
<reference evidence="2 3" key="1">
    <citation type="submission" date="2020-10" db="EMBL/GenBank/DDBJ databases">
        <title>Draft genome of Ramlibacter aquaticus LMG 30558.</title>
        <authorList>
            <person name="Props R."/>
        </authorList>
    </citation>
    <scope>NUCLEOTIDE SEQUENCE [LARGE SCALE GENOMIC DNA]</scope>
    <source>
        <strain evidence="2 3">LMG 30558</strain>
    </source>
</reference>
<dbReference type="PANTHER" id="PTHR43312:SF1">
    <property type="entry name" value="NADP-DEPENDENT OXIDOREDUCTASE DOMAIN-CONTAINING PROTEIN"/>
    <property type="match status" value="1"/>
</dbReference>
<protein>
    <submittedName>
        <fullName evidence="2">Aldo/keto reductase</fullName>
    </submittedName>
</protein>
<sequence>MHGMLERPIPSTGETLPVIGCGTWLGFDVGARRADWPARAGVLRALFDAGGRVVDSSPMYGTAEQVLGELLHAGGLRERAFVATKVWTTGREAGMAQMERSFALLRTPVIDLMQVHNLVDWRTQLATLRDWKARGRVRYIGVTHYTPSAHAELEKVMRAQPLDFVQLDYSAEDRHARQRLLPLAAERGMAVIVNLPFGGGGLLKSLSRRPLPGWAAEIGCTTWSQVLLKFVLSEPAVTCVIPGTADPQHMADNAQAGRDAPPDAAFWAGKLDP</sequence>
<dbReference type="EMBL" id="JADDOJ010000023">
    <property type="protein sequence ID" value="MBE7940466.1"/>
    <property type="molecule type" value="Genomic_DNA"/>
</dbReference>
<feature type="domain" description="NADP-dependent oxidoreductase" evidence="1">
    <location>
        <begin position="19"/>
        <end position="257"/>
    </location>
</feature>
<dbReference type="Pfam" id="PF00248">
    <property type="entry name" value="Aldo_ket_red"/>
    <property type="match status" value="1"/>
</dbReference>
<dbReference type="Proteomes" id="UP000715965">
    <property type="component" value="Unassembled WGS sequence"/>
</dbReference>
<dbReference type="InterPro" id="IPR036812">
    <property type="entry name" value="NAD(P)_OxRdtase_dom_sf"/>
</dbReference>
<dbReference type="RefSeq" id="WP_193780029.1">
    <property type="nucleotide sequence ID" value="NZ_JADDOJ010000023.1"/>
</dbReference>
<gene>
    <name evidence="2" type="ORF">IM725_07775</name>
</gene>